<sequence length="210" mass="24654">MIVQVIKFDIKPTHIALFKALLEDDKQGSKNEAGLLEMRLYQDKNLPNIFFAYERFDNQSAIDHHSTQQYTKALLDALPTISEKAPEIFYLNGTTPAPLFEKNPKTVNTEDELFIMFCILKIDTDYKAELLTQFEAHITQTRQQEQDNLLFDLYTVENQEDTLVIYEHWRKESDLWDIRFSQPYVIETAQLMEKAVIGEIKQYMSFVTEL</sequence>
<dbReference type="SUPFAM" id="SSF54909">
    <property type="entry name" value="Dimeric alpha+beta barrel"/>
    <property type="match status" value="2"/>
</dbReference>
<keyword evidence="2" id="KW-0503">Monooxygenase</keyword>
<evidence type="ECO:0000313" key="3">
    <source>
        <dbReference type="Proteomes" id="UP001366060"/>
    </source>
</evidence>
<dbReference type="GO" id="GO:0004497">
    <property type="term" value="F:monooxygenase activity"/>
    <property type="evidence" value="ECO:0007669"/>
    <property type="project" value="UniProtKB-KW"/>
</dbReference>
<keyword evidence="2" id="KW-0560">Oxidoreductase</keyword>
<dbReference type="PANTHER" id="PTHR33336:SF15">
    <property type="entry name" value="ABM DOMAIN-CONTAINING PROTEIN"/>
    <property type="match status" value="1"/>
</dbReference>
<evidence type="ECO:0000259" key="1">
    <source>
        <dbReference type="Pfam" id="PF03992"/>
    </source>
</evidence>
<dbReference type="RefSeq" id="WP_341627412.1">
    <property type="nucleotide sequence ID" value="NZ_JBAKBA010000011.1"/>
</dbReference>
<keyword evidence="3" id="KW-1185">Reference proteome</keyword>
<dbReference type="Gene3D" id="3.30.70.100">
    <property type="match status" value="1"/>
</dbReference>
<feature type="domain" description="ABM" evidence="1">
    <location>
        <begin position="120"/>
        <end position="176"/>
    </location>
</feature>
<evidence type="ECO:0000313" key="2">
    <source>
        <dbReference type="EMBL" id="MEL0658780.1"/>
    </source>
</evidence>
<dbReference type="InterPro" id="IPR007138">
    <property type="entry name" value="ABM_dom"/>
</dbReference>
<accession>A0ABU9HAF6</accession>
<dbReference type="PANTHER" id="PTHR33336">
    <property type="entry name" value="QUINOL MONOOXYGENASE YGIN-RELATED"/>
    <property type="match status" value="1"/>
</dbReference>
<protein>
    <submittedName>
        <fullName evidence="2">Antibiotic biosynthesis monooxygenase</fullName>
    </submittedName>
</protein>
<reference evidence="2 3" key="1">
    <citation type="submission" date="2024-02" db="EMBL/GenBank/DDBJ databases">
        <title>Bacteria isolated from the canopy kelp, Nereocystis luetkeana.</title>
        <authorList>
            <person name="Pfister C.A."/>
            <person name="Younker I.T."/>
            <person name="Light S.H."/>
        </authorList>
    </citation>
    <scope>NUCLEOTIDE SEQUENCE [LARGE SCALE GENOMIC DNA]</scope>
    <source>
        <strain evidence="2 3">TI.2.07</strain>
    </source>
</reference>
<gene>
    <name evidence="2" type="ORF">V6255_06445</name>
</gene>
<feature type="domain" description="ABM" evidence="1">
    <location>
        <begin position="1"/>
        <end position="73"/>
    </location>
</feature>
<name>A0ABU9HAF6_9GAMM</name>
<dbReference type="Proteomes" id="UP001366060">
    <property type="component" value="Unassembled WGS sequence"/>
</dbReference>
<proteinExistence type="predicted"/>
<dbReference type="InterPro" id="IPR050744">
    <property type="entry name" value="AI-2_Isomerase_LsrG"/>
</dbReference>
<dbReference type="Pfam" id="PF03992">
    <property type="entry name" value="ABM"/>
    <property type="match status" value="2"/>
</dbReference>
<dbReference type="InterPro" id="IPR011008">
    <property type="entry name" value="Dimeric_a/b-barrel"/>
</dbReference>
<comment type="caution">
    <text evidence="2">The sequence shown here is derived from an EMBL/GenBank/DDBJ whole genome shotgun (WGS) entry which is preliminary data.</text>
</comment>
<dbReference type="EMBL" id="JBAKBA010000011">
    <property type="protein sequence ID" value="MEL0658780.1"/>
    <property type="molecule type" value="Genomic_DNA"/>
</dbReference>
<organism evidence="2 3">
    <name type="scientific">Psychromonas arctica</name>
    <dbReference type="NCBI Taxonomy" id="168275"/>
    <lineage>
        <taxon>Bacteria</taxon>
        <taxon>Pseudomonadati</taxon>
        <taxon>Pseudomonadota</taxon>
        <taxon>Gammaproteobacteria</taxon>
        <taxon>Alteromonadales</taxon>
        <taxon>Psychromonadaceae</taxon>
        <taxon>Psychromonas</taxon>
    </lineage>
</organism>